<dbReference type="EMBL" id="JADEXP010000087">
    <property type="protein sequence ID" value="MBE9067298.1"/>
    <property type="molecule type" value="Genomic_DNA"/>
</dbReference>
<dbReference type="AlphaFoldDB" id="A0A928X5J0"/>
<keyword evidence="2" id="KW-1185">Reference proteome</keyword>
<comment type="caution">
    <text evidence="1">The sequence shown here is derived from an EMBL/GenBank/DDBJ whole genome shotgun (WGS) entry which is preliminary data.</text>
</comment>
<evidence type="ECO:0000313" key="1">
    <source>
        <dbReference type="EMBL" id="MBE9067298.1"/>
    </source>
</evidence>
<sequence length="72" mass="8618">MLKRPFEPSSAIASEAVELQQVAYEFRQEVQHRQAFEAYCQWYYATAKQHQAEQAAMENDIPLFSWFWRCRA</sequence>
<proteinExistence type="predicted"/>
<protein>
    <submittedName>
        <fullName evidence="1">Uncharacterized protein</fullName>
    </submittedName>
</protein>
<accession>A0A928X5J0</accession>
<dbReference type="Proteomes" id="UP000615026">
    <property type="component" value="Unassembled WGS sequence"/>
</dbReference>
<evidence type="ECO:0000313" key="2">
    <source>
        <dbReference type="Proteomes" id="UP000615026"/>
    </source>
</evidence>
<dbReference type="RefSeq" id="WP_193993265.1">
    <property type="nucleotide sequence ID" value="NZ_JADEXP010000087.1"/>
</dbReference>
<gene>
    <name evidence="1" type="ORF">IQ260_11595</name>
</gene>
<organism evidence="1 2">
    <name type="scientific">Leptolyngbya cf. ectocarpi LEGE 11479</name>
    <dbReference type="NCBI Taxonomy" id="1828722"/>
    <lineage>
        <taxon>Bacteria</taxon>
        <taxon>Bacillati</taxon>
        <taxon>Cyanobacteriota</taxon>
        <taxon>Cyanophyceae</taxon>
        <taxon>Leptolyngbyales</taxon>
        <taxon>Leptolyngbyaceae</taxon>
        <taxon>Leptolyngbya group</taxon>
        <taxon>Leptolyngbya</taxon>
    </lineage>
</organism>
<reference evidence="1" key="1">
    <citation type="submission" date="2020-10" db="EMBL/GenBank/DDBJ databases">
        <authorList>
            <person name="Castelo-Branco R."/>
            <person name="Eusebio N."/>
            <person name="Adriana R."/>
            <person name="Vieira A."/>
            <person name="Brugerolle De Fraissinette N."/>
            <person name="Rezende De Castro R."/>
            <person name="Schneider M.P."/>
            <person name="Vasconcelos V."/>
            <person name="Leao P.N."/>
        </authorList>
    </citation>
    <scope>NUCLEOTIDE SEQUENCE</scope>
    <source>
        <strain evidence="1">LEGE 11479</strain>
    </source>
</reference>
<name>A0A928X5J0_LEPEC</name>